<proteinExistence type="predicted"/>
<protein>
    <submittedName>
        <fullName evidence="1">Uncharacterized protein</fullName>
    </submittedName>
</protein>
<dbReference type="Proteomes" id="UP000798662">
    <property type="component" value="Chromosome 2"/>
</dbReference>
<organism evidence="1 2">
    <name type="scientific">Pyropia yezoensis</name>
    <name type="common">Susabi-nori</name>
    <name type="synonym">Porphyra yezoensis</name>
    <dbReference type="NCBI Taxonomy" id="2788"/>
    <lineage>
        <taxon>Eukaryota</taxon>
        <taxon>Rhodophyta</taxon>
        <taxon>Bangiophyceae</taxon>
        <taxon>Bangiales</taxon>
        <taxon>Bangiaceae</taxon>
        <taxon>Pyropia</taxon>
    </lineage>
</organism>
<accession>A0ACC3C241</accession>
<name>A0ACC3C241_PYRYE</name>
<dbReference type="EMBL" id="CM020619">
    <property type="protein sequence ID" value="KAK1864158.1"/>
    <property type="molecule type" value="Genomic_DNA"/>
</dbReference>
<comment type="caution">
    <text evidence="1">The sequence shown here is derived from an EMBL/GenBank/DDBJ whole genome shotgun (WGS) entry which is preliminary data.</text>
</comment>
<sequence>MTKVFAEGLRPVCVHLAGLSQKLAEVHTSVNRLSTNLHSQGVGNERTAQAVVQLQGAVKGVYEGVISHTKKEPVAATALRGSTGMLDNCEDQLELATINELEVGNVRDVAKKAMINEMLGAKESYRAMPNRVRALEILYDACLAVRGASQDEAVAYLSSQRVFLTTAGTPTEKRIRVSEKLYRISSHVVEALQKVAMVAYFKSLGESIEAMTPATAEAWLRNNKYAHSATADPAINAALKAMFRRNGHHARVVTPKEVGDGEYVDATVGHVGLIAHWARGVFEKVAGVRKARRTGNDDGAYDGWRAEVRNVSTLLPWHGAVAGGLRLTDGTEEHRAMNVADDGTYVIECSEDEELPDGSAGSSGQQWDSSQELMPGRGPVSAFAGVDDGLLGDNVFEGEGDVGGGDGALGAEREEVAEALGVADGAEVDEEWEGVEGEEGADGWEGADDEEGAGGGEGVNGTDAAAATVAGDAAEVGYAPAGDAPAAGLPVVAGDPAVDGIVAEEGIVADAATADAAACGADADGVGDEVDNAYAAAGLDAAAGNESAGATDDAAGAEAAARDIATAGAEAAARAEPVDGADGDQLGVPPPGLLPESLAYPDGFAEYLEEVPL</sequence>
<evidence type="ECO:0000313" key="1">
    <source>
        <dbReference type="EMBL" id="KAK1864158.1"/>
    </source>
</evidence>
<evidence type="ECO:0000313" key="2">
    <source>
        <dbReference type="Proteomes" id="UP000798662"/>
    </source>
</evidence>
<keyword evidence="2" id="KW-1185">Reference proteome</keyword>
<reference evidence="1" key="1">
    <citation type="submission" date="2019-11" db="EMBL/GenBank/DDBJ databases">
        <title>Nori genome reveals adaptations in red seaweeds to the harsh intertidal environment.</title>
        <authorList>
            <person name="Wang D."/>
            <person name="Mao Y."/>
        </authorList>
    </citation>
    <scope>NUCLEOTIDE SEQUENCE</scope>
    <source>
        <tissue evidence="1">Gametophyte</tissue>
    </source>
</reference>
<gene>
    <name evidence="1" type="ORF">I4F81_006708</name>
</gene>